<dbReference type="PATRIC" id="fig|1619001.3.peg.768"/>
<comment type="caution">
    <text evidence="8">The sequence shown here is derived from an EMBL/GenBank/DDBJ whole genome shotgun (WGS) entry which is preliminary data.</text>
</comment>
<reference evidence="8 9" key="1">
    <citation type="journal article" date="2015" name="Nature">
        <title>rRNA introns, odd ribosomes, and small enigmatic genomes across a large radiation of phyla.</title>
        <authorList>
            <person name="Brown C.T."/>
            <person name="Hug L.A."/>
            <person name="Thomas B.C."/>
            <person name="Sharon I."/>
            <person name="Castelle C.J."/>
            <person name="Singh A."/>
            <person name="Wilkins M.J."/>
            <person name="Williams K.H."/>
            <person name="Banfield J.F."/>
        </authorList>
    </citation>
    <scope>NUCLEOTIDE SEQUENCE [LARGE SCALE GENOMIC DNA]</scope>
</reference>
<evidence type="ECO:0000256" key="2">
    <source>
        <dbReference type="ARBA" id="ARBA00022540"/>
    </source>
</evidence>
<dbReference type="GO" id="GO:0003743">
    <property type="term" value="F:translation initiation factor activity"/>
    <property type="evidence" value="ECO:0007669"/>
    <property type="project" value="UniProtKB-UniRule"/>
</dbReference>
<dbReference type="FunFam" id="3.10.20.80:FF:000001">
    <property type="entry name" value="Translation initiation factor IF-3"/>
    <property type="match status" value="1"/>
</dbReference>
<sequence length="183" mass="21327">MRIHRHRQQKPKYNIPIYRINEKITNPEVRVIDDEEKMLGIISTEEALRIAHSKEMDLVEVSPKAEPPVCKILDFGQFKYQKEKEVKKQKAQSKEVDTKGIRLSVRIGDHDFDVRLGQAKGFLERGDKVRVELMLRGREKAHRDVGIEVAQRFVTELQKIYPLRIEQPIAYQMGKIIAIVARS</sequence>
<comment type="subcellular location">
    <subcellularLocation>
        <location evidence="4">Cytoplasm</location>
    </subcellularLocation>
</comment>
<proteinExistence type="inferred from homology"/>
<dbReference type="PANTHER" id="PTHR10938:SF0">
    <property type="entry name" value="TRANSLATION INITIATION FACTOR IF-3, MITOCHONDRIAL"/>
    <property type="match status" value="1"/>
</dbReference>
<dbReference type="NCBIfam" id="TIGR00168">
    <property type="entry name" value="infC"/>
    <property type="match status" value="1"/>
</dbReference>
<accession>A0A0G1RQZ7</accession>
<dbReference type="SUPFAM" id="SSF55200">
    <property type="entry name" value="Translation initiation factor IF3, C-terminal domain"/>
    <property type="match status" value="1"/>
</dbReference>
<evidence type="ECO:0000259" key="6">
    <source>
        <dbReference type="Pfam" id="PF00707"/>
    </source>
</evidence>
<evidence type="ECO:0000259" key="7">
    <source>
        <dbReference type="Pfam" id="PF05198"/>
    </source>
</evidence>
<evidence type="ECO:0000256" key="5">
    <source>
        <dbReference type="NCBIfam" id="TIGR00168"/>
    </source>
</evidence>
<protein>
    <recommendedName>
        <fullName evidence="4 5">Translation initiation factor IF-3</fullName>
    </recommendedName>
</protein>
<dbReference type="GO" id="GO:0043022">
    <property type="term" value="F:ribosome binding"/>
    <property type="evidence" value="ECO:0007669"/>
    <property type="project" value="TreeGrafter"/>
</dbReference>
<evidence type="ECO:0000256" key="1">
    <source>
        <dbReference type="ARBA" id="ARBA00005439"/>
    </source>
</evidence>
<dbReference type="GO" id="GO:0032790">
    <property type="term" value="P:ribosome disassembly"/>
    <property type="evidence" value="ECO:0007669"/>
    <property type="project" value="TreeGrafter"/>
</dbReference>
<dbReference type="HAMAP" id="MF_00080">
    <property type="entry name" value="IF_3"/>
    <property type="match status" value="1"/>
</dbReference>
<dbReference type="PANTHER" id="PTHR10938">
    <property type="entry name" value="TRANSLATION INITIATION FACTOR IF-3"/>
    <property type="match status" value="1"/>
</dbReference>
<keyword evidence="4" id="KW-0963">Cytoplasm</keyword>
<dbReference type="EMBL" id="LCMG01000018">
    <property type="protein sequence ID" value="KKU32383.1"/>
    <property type="molecule type" value="Genomic_DNA"/>
</dbReference>
<evidence type="ECO:0000256" key="4">
    <source>
        <dbReference type="HAMAP-Rule" id="MF_00080"/>
    </source>
</evidence>
<evidence type="ECO:0000313" key="9">
    <source>
        <dbReference type="Proteomes" id="UP000034705"/>
    </source>
</evidence>
<dbReference type="InterPro" id="IPR001288">
    <property type="entry name" value="Translation_initiation_fac_3"/>
</dbReference>
<comment type="function">
    <text evidence="4">IF-3 binds to the 30S ribosomal subunit and shifts the equilibrium between 70S ribosomes and their 50S and 30S subunits in favor of the free subunits, thus enhancing the availability of 30S subunits on which protein synthesis initiation begins.</text>
</comment>
<feature type="domain" description="Translation initiation factor 3 C-terminal" evidence="6">
    <location>
        <begin position="97"/>
        <end position="177"/>
    </location>
</feature>
<dbReference type="InterPro" id="IPR036788">
    <property type="entry name" value="T_IF-3_C_sf"/>
</dbReference>
<dbReference type="SUPFAM" id="SSF54364">
    <property type="entry name" value="Translation initiation factor IF3, N-terminal domain"/>
    <property type="match status" value="1"/>
</dbReference>
<gene>
    <name evidence="4" type="primary">infC</name>
    <name evidence="8" type="ORF">UX45_C0018G0010</name>
</gene>
<dbReference type="Gene3D" id="3.10.20.80">
    <property type="entry name" value="Translation initiation factor 3 (IF-3), N-terminal domain"/>
    <property type="match status" value="1"/>
</dbReference>
<evidence type="ECO:0000256" key="3">
    <source>
        <dbReference type="ARBA" id="ARBA00022917"/>
    </source>
</evidence>
<feature type="domain" description="Translation initiation factor 3 N-terminal" evidence="7">
    <location>
        <begin position="20"/>
        <end position="88"/>
    </location>
</feature>
<dbReference type="InterPro" id="IPR019815">
    <property type="entry name" value="Translation_initiation_fac_3_C"/>
</dbReference>
<keyword evidence="2 4" id="KW-0396">Initiation factor</keyword>
<dbReference type="InterPro" id="IPR036787">
    <property type="entry name" value="T_IF-3_N_sf"/>
</dbReference>
<dbReference type="GO" id="GO:0016020">
    <property type="term" value="C:membrane"/>
    <property type="evidence" value="ECO:0007669"/>
    <property type="project" value="TreeGrafter"/>
</dbReference>
<evidence type="ECO:0000313" key="8">
    <source>
        <dbReference type="EMBL" id="KKU32383.1"/>
    </source>
</evidence>
<comment type="subunit">
    <text evidence="4">Monomer.</text>
</comment>
<dbReference type="InterPro" id="IPR019814">
    <property type="entry name" value="Translation_initiation_fac_3_N"/>
</dbReference>
<name>A0A0G1RQZ7_9BACT</name>
<dbReference type="Gene3D" id="3.30.110.10">
    <property type="entry name" value="Translation initiation factor 3 (IF-3), C-terminal domain"/>
    <property type="match status" value="1"/>
</dbReference>
<dbReference type="Proteomes" id="UP000034705">
    <property type="component" value="Unassembled WGS sequence"/>
</dbReference>
<comment type="similarity">
    <text evidence="1 4">Belongs to the IF-3 family.</text>
</comment>
<organism evidence="8 9">
    <name type="scientific">Candidatus Uhrbacteria bacterium GW2011_GWF2_46_218</name>
    <dbReference type="NCBI Taxonomy" id="1619001"/>
    <lineage>
        <taxon>Bacteria</taxon>
        <taxon>Candidatus Uhriibacteriota</taxon>
    </lineage>
</organism>
<dbReference type="GO" id="GO:0005829">
    <property type="term" value="C:cytosol"/>
    <property type="evidence" value="ECO:0007669"/>
    <property type="project" value="TreeGrafter"/>
</dbReference>
<dbReference type="Pfam" id="PF05198">
    <property type="entry name" value="IF3_N"/>
    <property type="match status" value="1"/>
</dbReference>
<keyword evidence="3 4" id="KW-0648">Protein biosynthesis</keyword>
<dbReference type="Pfam" id="PF00707">
    <property type="entry name" value="IF3_C"/>
    <property type="match status" value="1"/>
</dbReference>
<dbReference type="AlphaFoldDB" id="A0A0G1RQZ7"/>